<evidence type="ECO:0000256" key="1">
    <source>
        <dbReference type="ARBA" id="ARBA00023015"/>
    </source>
</evidence>
<dbReference type="Pfam" id="PF02311">
    <property type="entry name" value="AraC_binding"/>
    <property type="match status" value="1"/>
</dbReference>
<dbReference type="InterPro" id="IPR020449">
    <property type="entry name" value="Tscrpt_reg_AraC-type_HTH"/>
</dbReference>
<reference evidence="5 6" key="1">
    <citation type="submission" date="2023-12" db="EMBL/GenBank/DDBJ databases">
        <title>Novel species of the genus Arcicella isolated from rivers.</title>
        <authorList>
            <person name="Lu H."/>
        </authorList>
    </citation>
    <scope>NUCLEOTIDE SEQUENCE [LARGE SCALE GENOMIC DNA]</scope>
    <source>
        <strain evidence="5 6">KCTC 23307</strain>
    </source>
</reference>
<feature type="domain" description="HTH araC/xylS-type" evidence="4">
    <location>
        <begin position="192"/>
        <end position="290"/>
    </location>
</feature>
<protein>
    <submittedName>
        <fullName evidence="5">Helix-turn-helix domain-containing protein</fullName>
    </submittedName>
</protein>
<dbReference type="PANTHER" id="PTHR43280">
    <property type="entry name" value="ARAC-FAMILY TRANSCRIPTIONAL REGULATOR"/>
    <property type="match status" value="1"/>
</dbReference>
<dbReference type="SUPFAM" id="SSF51215">
    <property type="entry name" value="Regulatory protein AraC"/>
    <property type="match status" value="1"/>
</dbReference>
<dbReference type="EMBL" id="JAYFUM010000006">
    <property type="protein sequence ID" value="MEA5138571.1"/>
    <property type="molecule type" value="Genomic_DNA"/>
</dbReference>
<evidence type="ECO:0000259" key="4">
    <source>
        <dbReference type="PROSITE" id="PS01124"/>
    </source>
</evidence>
<gene>
    <name evidence="5" type="ORF">VB248_05490</name>
</gene>
<dbReference type="PROSITE" id="PS01124">
    <property type="entry name" value="HTH_ARAC_FAMILY_2"/>
    <property type="match status" value="1"/>
</dbReference>
<dbReference type="CDD" id="cd06999">
    <property type="entry name" value="cupin_HpaA-like_N"/>
    <property type="match status" value="1"/>
</dbReference>
<keyword evidence="1" id="KW-0805">Transcription regulation</keyword>
<sequence length="300" mass="35096">MKKDLVNFRGLYGENQTDSLADYIHIEELEVRSKLYDWEITEHLHTDLYQIFIFPEGEGLLISENTKIALNTPSILMIPPNTLHGFVFQSNMVGDVLTFSQSFVESIFKNSPHIVLEISRLKQFTFDESLEVFESLKQLKQQIATEFIAENPEKQLFMASLFQLLFMHLYRLSVAVEHQITKSDNRTLHYFQSFQKQIKQSFHESKSVTEYAKELNITAVHLNRVCQTLVQKSALQIIHEYMINEAQKYLLNTSYTIAEISYFLDFKDPAYFTRFFKKQTGFSPSEFRGRVLPNTLSEKL</sequence>
<dbReference type="InterPro" id="IPR009057">
    <property type="entry name" value="Homeodomain-like_sf"/>
</dbReference>
<keyword evidence="2" id="KW-0238">DNA-binding</keyword>
<evidence type="ECO:0000313" key="6">
    <source>
        <dbReference type="Proteomes" id="UP001302949"/>
    </source>
</evidence>
<dbReference type="PANTHER" id="PTHR43280:SF32">
    <property type="entry name" value="TRANSCRIPTIONAL REGULATORY PROTEIN"/>
    <property type="match status" value="1"/>
</dbReference>
<name>A0ABU5Q6U2_9BACT</name>
<evidence type="ECO:0000256" key="3">
    <source>
        <dbReference type="ARBA" id="ARBA00023163"/>
    </source>
</evidence>
<proteinExistence type="predicted"/>
<dbReference type="Gene3D" id="2.60.120.10">
    <property type="entry name" value="Jelly Rolls"/>
    <property type="match status" value="1"/>
</dbReference>
<comment type="caution">
    <text evidence="5">The sequence shown here is derived from an EMBL/GenBank/DDBJ whole genome shotgun (WGS) entry which is preliminary data.</text>
</comment>
<dbReference type="SMART" id="SM00342">
    <property type="entry name" value="HTH_ARAC"/>
    <property type="match status" value="1"/>
</dbReference>
<evidence type="ECO:0000256" key="2">
    <source>
        <dbReference type="ARBA" id="ARBA00023125"/>
    </source>
</evidence>
<dbReference type="Pfam" id="PF12833">
    <property type="entry name" value="HTH_18"/>
    <property type="match status" value="1"/>
</dbReference>
<evidence type="ECO:0000313" key="5">
    <source>
        <dbReference type="EMBL" id="MEA5138571.1"/>
    </source>
</evidence>
<dbReference type="Proteomes" id="UP001302949">
    <property type="component" value="Unassembled WGS sequence"/>
</dbReference>
<accession>A0ABU5Q6U2</accession>
<dbReference type="InterPro" id="IPR037923">
    <property type="entry name" value="HTH-like"/>
</dbReference>
<dbReference type="InterPro" id="IPR014710">
    <property type="entry name" value="RmlC-like_jellyroll"/>
</dbReference>
<dbReference type="Gene3D" id="1.10.10.60">
    <property type="entry name" value="Homeodomain-like"/>
    <property type="match status" value="1"/>
</dbReference>
<dbReference type="SUPFAM" id="SSF46689">
    <property type="entry name" value="Homeodomain-like"/>
    <property type="match status" value="1"/>
</dbReference>
<dbReference type="RefSeq" id="WP_323295740.1">
    <property type="nucleotide sequence ID" value="NZ_JAYFUM010000006.1"/>
</dbReference>
<keyword evidence="3" id="KW-0804">Transcription</keyword>
<organism evidence="5 6">
    <name type="scientific">Arcicella rigui</name>
    <dbReference type="NCBI Taxonomy" id="797020"/>
    <lineage>
        <taxon>Bacteria</taxon>
        <taxon>Pseudomonadati</taxon>
        <taxon>Bacteroidota</taxon>
        <taxon>Cytophagia</taxon>
        <taxon>Cytophagales</taxon>
        <taxon>Flectobacillaceae</taxon>
        <taxon>Arcicella</taxon>
    </lineage>
</organism>
<dbReference type="InterPro" id="IPR047264">
    <property type="entry name" value="Cupin_HpaA-like_N"/>
</dbReference>
<dbReference type="InterPro" id="IPR018060">
    <property type="entry name" value="HTH_AraC"/>
</dbReference>
<dbReference type="InterPro" id="IPR003313">
    <property type="entry name" value="AraC-bd"/>
</dbReference>
<dbReference type="PRINTS" id="PR00032">
    <property type="entry name" value="HTHARAC"/>
</dbReference>
<keyword evidence="6" id="KW-1185">Reference proteome</keyword>